<dbReference type="EMBL" id="JAUIZM010000009">
    <property type="protein sequence ID" value="KAK1366606.1"/>
    <property type="molecule type" value="Genomic_DNA"/>
</dbReference>
<evidence type="ECO:0000256" key="2">
    <source>
        <dbReference type="PROSITE-ProRule" id="PRU00708"/>
    </source>
</evidence>
<dbReference type="InterPro" id="IPR002885">
    <property type="entry name" value="PPR_rpt"/>
</dbReference>
<protein>
    <recommendedName>
        <fullName evidence="5">Pentatricopeptide repeat-containing protein</fullName>
    </recommendedName>
</protein>
<dbReference type="Pfam" id="PF12854">
    <property type="entry name" value="PPR_1"/>
    <property type="match status" value="1"/>
</dbReference>
<organism evidence="3 4">
    <name type="scientific">Heracleum sosnowskyi</name>
    <dbReference type="NCBI Taxonomy" id="360622"/>
    <lineage>
        <taxon>Eukaryota</taxon>
        <taxon>Viridiplantae</taxon>
        <taxon>Streptophyta</taxon>
        <taxon>Embryophyta</taxon>
        <taxon>Tracheophyta</taxon>
        <taxon>Spermatophyta</taxon>
        <taxon>Magnoliopsida</taxon>
        <taxon>eudicotyledons</taxon>
        <taxon>Gunneridae</taxon>
        <taxon>Pentapetalae</taxon>
        <taxon>asterids</taxon>
        <taxon>campanulids</taxon>
        <taxon>Apiales</taxon>
        <taxon>Apiaceae</taxon>
        <taxon>Apioideae</taxon>
        <taxon>apioid superclade</taxon>
        <taxon>Tordylieae</taxon>
        <taxon>Tordyliinae</taxon>
        <taxon>Heracleum</taxon>
    </lineage>
</organism>
<reference evidence="3" key="1">
    <citation type="submission" date="2023-02" db="EMBL/GenBank/DDBJ databases">
        <title>Genome of toxic invasive species Heracleum sosnowskyi carries increased number of genes despite the absence of recent whole-genome duplications.</title>
        <authorList>
            <person name="Schelkunov M."/>
            <person name="Shtratnikova V."/>
            <person name="Makarenko M."/>
            <person name="Klepikova A."/>
            <person name="Omelchenko D."/>
            <person name="Novikova G."/>
            <person name="Obukhova E."/>
            <person name="Bogdanov V."/>
            <person name="Penin A."/>
            <person name="Logacheva M."/>
        </authorList>
    </citation>
    <scope>NUCLEOTIDE SEQUENCE</scope>
    <source>
        <strain evidence="3">Hsosn_3</strain>
        <tissue evidence="3">Leaf</tissue>
    </source>
</reference>
<name>A0AAD8HGA8_9APIA</name>
<evidence type="ECO:0000256" key="1">
    <source>
        <dbReference type="ARBA" id="ARBA00022737"/>
    </source>
</evidence>
<keyword evidence="1" id="KW-0677">Repeat</keyword>
<evidence type="ECO:0000313" key="3">
    <source>
        <dbReference type="EMBL" id="KAK1366606.1"/>
    </source>
</evidence>
<dbReference type="Proteomes" id="UP001237642">
    <property type="component" value="Unassembled WGS sequence"/>
</dbReference>
<evidence type="ECO:0000313" key="4">
    <source>
        <dbReference type="Proteomes" id="UP001237642"/>
    </source>
</evidence>
<evidence type="ECO:0008006" key="5">
    <source>
        <dbReference type="Google" id="ProtNLM"/>
    </source>
</evidence>
<sequence>MLNTMRSNMIAPDSYSILINGYCKKQNVDKALDLLRIMLVKSLKPLLNDNDWRWKNRCFSDDLWLKMWKNTIYSGCLNTILQIQWDKYRQCEYNDKEWEEMCEQIQNHDSEKFHDKLPNMWNWKELNYLWDVVDRCDGLYTTHMHGRTLHPSRSNFSCFMNHLCLSTISCQIENYNYEEFFGSGVLSWKNRGRYCLLSIGKGNQDFVNDRAAIPFSRS</sequence>
<dbReference type="AlphaFoldDB" id="A0AAD8HGA8"/>
<dbReference type="NCBIfam" id="TIGR00756">
    <property type="entry name" value="PPR"/>
    <property type="match status" value="1"/>
</dbReference>
<reference evidence="3" key="2">
    <citation type="submission" date="2023-05" db="EMBL/GenBank/DDBJ databases">
        <authorList>
            <person name="Schelkunov M.I."/>
        </authorList>
    </citation>
    <scope>NUCLEOTIDE SEQUENCE</scope>
    <source>
        <strain evidence="3">Hsosn_3</strain>
        <tissue evidence="3">Leaf</tissue>
    </source>
</reference>
<accession>A0AAD8HGA8</accession>
<proteinExistence type="predicted"/>
<feature type="repeat" description="PPR" evidence="2">
    <location>
        <begin position="11"/>
        <end position="45"/>
    </location>
</feature>
<dbReference type="InterPro" id="IPR011990">
    <property type="entry name" value="TPR-like_helical_dom_sf"/>
</dbReference>
<dbReference type="PROSITE" id="PS51375">
    <property type="entry name" value="PPR"/>
    <property type="match status" value="1"/>
</dbReference>
<keyword evidence="4" id="KW-1185">Reference proteome</keyword>
<comment type="caution">
    <text evidence="3">The sequence shown here is derived from an EMBL/GenBank/DDBJ whole genome shotgun (WGS) entry which is preliminary data.</text>
</comment>
<dbReference type="Gene3D" id="1.25.40.10">
    <property type="entry name" value="Tetratricopeptide repeat domain"/>
    <property type="match status" value="1"/>
</dbReference>
<gene>
    <name evidence="3" type="ORF">POM88_042167</name>
</gene>